<dbReference type="Pfam" id="PF00743">
    <property type="entry name" value="FMO-like"/>
    <property type="match status" value="3"/>
</dbReference>
<comment type="cofactor">
    <cofactor evidence="1 18 19">
        <name>FAD</name>
        <dbReference type="ChEBI" id="CHEBI:57692"/>
    </cofactor>
</comment>
<comment type="subcellular location">
    <subcellularLocation>
        <location evidence="2">Endoplasmic reticulum membrane</location>
        <topology evidence="2">Single-pass membrane protein</topology>
    </subcellularLocation>
</comment>
<keyword evidence="9 20" id="KW-1133">Transmembrane helix</keyword>
<dbReference type="eggNOG" id="KOG1399">
    <property type="taxonomic scope" value="Eukaryota"/>
</dbReference>
<dbReference type="InterPro" id="IPR002253">
    <property type="entry name" value="Flavin_mOase_1"/>
</dbReference>
<dbReference type="Proteomes" id="UP000052978">
    <property type="component" value="Unassembled WGS sequence"/>
</dbReference>
<evidence type="ECO:0000256" key="10">
    <source>
        <dbReference type="ARBA" id="ARBA00023002"/>
    </source>
</evidence>
<dbReference type="PRINTS" id="PR01121">
    <property type="entry name" value="FMOXYGENASE1"/>
</dbReference>
<comment type="catalytic activity">
    <reaction evidence="14">
        <text>hypotaurine + NADH + O2 + H(+) = taurine + NAD(+) + H2O</text>
        <dbReference type="Rhea" id="RHEA:74111"/>
        <dbReference type="ChEBI" id="CHEBI:15377"/>
        <dbReference type="ChEBI" id="CHEBI:15378"/>
        <dbReference type="ChEBI" id="CHEBI:15379"/>
        <dbReference type="ChEBI" id="CHEBI:57540"/>
        <dbReference type="ChEBI" id="CHEBI:57853"/>
        <dbReference type="ChEBI" id="CHEBI:57945"/>
        <dbReference type="ChEBI" id="CHEBI:507393"/>
        <dbReference type="EC" id="1.14.13.8"/>
    </reaction>
    <physiologicalReaction direction="left-to-right" evidence="14">
        <dbReference type="Rhea" id="RHEA:74112"/>
    </physiologicalReaction>
</comment>
<dbReference type="GO" id="GO:0050660">
    <property type="term" value="F:flavin adenine dinucleotide binding"/>
    <property type="evidence" value="ECO:0007669"/>
    <property type="project" value="InterPro"/>
</dbReference>
<dbReference type="PANTHER" id="PTHR23023">
    <property type="entry name" value="DIMETHYLANILINE MONOOXYGENASE"/>
    <property type="match status" value="1"/>
</dbReference>
<evidence type="ECO:0000256" key="2">
    <source>
        <dbReference type="ARBA" id="ARBA00004389"/>
    </source>
</evidence>
<keyword evidence="8 18" id="KW-0521">NADP</keyword>
<comment type="catalytic activity">
    <reaction evidence="15">
        <text>hypotaurine + NADPH + O2 + H(+) = taurine + NADP(+) + H2O</text>
        <dbReference type="Rhea" id="RHEA:69819"/>
        <dbReference type="ChEBI" id="CHEBI:15377"/>
        <dbReference type="ChEBI" id="CHEBI:15378"/>
        <dbReference type="ChEBI" id="CHEBI:15379"/>
        <dbReference type="ChEBI" id="CHEBI:57783"/>
        <dbReference type="ChEBI" id="CHEBI:57853"/>
        <dbReference type="ChEBI" id="CHEBI:58349"/>
        <dbReference type="ChEBI" id="CHEBI:507393"/>
        <dbReference type="EC" id="1.14.13.8"/>
    </reaction>
    <physiologicalReaction direction="left-to-right" evidence="15">
        <dbReference type="Rhea" id="RHEA:69820"/>
    </physiologicalReaction>
</comment>
<keyword evidence="11 18" id="KW-0503">Monooxygenase</keyword>
<evidence type="ECO:0000256" key="16">
    <source>
        <dbReference type="ARBA" id="ARBA00048088"/>
    </source>
</evidence>
<keyword evidence="4 18" id="KW-0285">Flavoprotein</keyword>
<dbReference type="EC" id="1.-.-.-" evidence="19"/>
<evidence type="ECO:0000256" key="5">
    <source>
        <dbReference type="ARBA" id="ARBA00022692"/>
    </source>
</evidence>
<evidence type="ECO:0000256" key="14">
    <source>
        <dbReference type="ARBA" id="ARBA00047338"/>
    </source>
</evidence>
<evidence type="ECO:0000256" key="12">
    <source>
        <dbReference type="ARBA" id="ARBA00023136"/>
    </source>
</evidence>
<keyword evidence="22" id="KW-1185">Reference proteome</keyword>
<proteinExistence type="inferred from homology"/>
<keyword evidence="6 18" id="KW-0256">Endoplasmic reticulum</keyword>
<evidence type="ECO:0000256" key="7">
    <source>
        <dbReference type="ARBA" id="ARBA00022827"/>
    </source>
</evidence>
<evidence type="ECO:0000256" key="1">
    <source>
        <dbReference type="ARBA" id="ARBA00001974"/>
    </source>
</evidence>
<accession>S7PKM1</accession>
<evidence type="ECO:0000256" key="6">
    <source>
        <dbReference type="ARBA" id="ARBA00022824"/>
    </source>
</evidence>
<dbReference type="EMBL" id="KE162497">
    <property type="protein sequence ID" value="EPQ08647.1"/>
    <property type="molecule type" value="Genomic_DNA"/>
</dbReference>
<evidence type="ECO:0000256" key="20">
    <source>
        <dbReference type="SAM" id="Phobius"/>
    </source>
</evidence>
<evidence type="ECO:0000256" key="15">
    <source>
        <dbReference type="ARBA" id="ARBA00048041"/>
    </source>
</evidence>
<evidence type="ECO:0000256" key="17">
    <source>
        <dbReference type="ARBA" id="ARBA00049443"/>
    </source>
</evidence>
<organism evidence="21 22">
    <name type="scientific">Myotis brandtii</name>
    <name type="common">Brandt's bat</name>
    <dbReference type="NCBI Taxonomy" id="109478"/>
    <lineage>
        <taxon>Eukaryota</taxon>
        <taxon>Metazoa</taxon>
        <taxon>Chordata</taxon>
        <taxon>Craniata</taxon>
        <taxon>Vertebrata</taxon>
        <taxon>Euteleostomi</taxon>
        <taxon>Mammalia</taxon>
        <taxon>Eutheria</taxon>
        <taxon>Laurasiatheria</taxon>
        <taxon>Chiroptera</taxon>
        <taxon>Yangochiroptera</taxon>
        <taxon>Vespertilionidae</taxon>
        <taxon>Myotis</taxon>
    </lineage>
</organism>
<evidence type="ECO:0000256" key="18">
    <source>
        <dbReference type="PIRNR" id="PIRNR000332"/>
    </source>
</evidence>
<dbReference type="AlphaFoldDB" id="S7PKM1"/>
<comment type="catalytic activity">
    <reaction evidence="17">
        <text>N,N-dimethylaniline + NADPH + O2 + H(+) = N,N-dimethylaniline N-oxide + NADP(+) + H2O</text>
        <dbReference type="Rhea" id="RHEA:24468"/>
        <dbReference type="ChEBI" id="CHEBI:15377"/>
        <dbReference type="ChEBI" id="CHEBI:15378"/>
        <dbReference type="ChEBI" id="CHEBI:15379"/>
        <dbReference type="ChEBI" id="CHEBI:16269"/>
        <dbReference type="ChEBI" id="CHEBI:17735"/>
        <dbReference type="ChEBI" id="CHEBI:57783"/>
        <dbReference type="ChEBI" id="CHEBI:58349"/>
        <dbReference type="EC" id="1.14.13.8"/>
    </reaction>
    <physiologicalReaction direction="left-to-right" evidence="17">
        <dbReference type="Rhea" id="RHEA:24469"/>
    </physiologicalReaction>
</comment>
<feature type="transmembrane region" description="Helical" evidence="20">
    <location>
        <begin position="505"/>
        <end position="525"/>
    </location>
</feature>
<dbReference type="FunFam" id="3.50.50.60:FF:000159">
    <property type="entry name" value="Dimethylaniline monooxygenase [N-oxide-forming]"/>
    <property type="match status" value="1"/>
</dbReference>
<evidence type="ECO:0000256" key="11">
    <source>
        <dbReference type="ARBA" id="ARBA00023033"/>
    </source>
</evidence>
<gene>
    <name evidence="21" type="ORF">D623_10032031</name>
</gene>
<protein>
    <recommendedName>
        <fullName evidence="19">Flavin-containing monooxygenase</fullName>
        <ecNumber evidence="19">1.-.-.-</ecNumber>
    </recommendedName>
</protein>
<evidence type="ECO:0000256" key="3">
    <source>
        <dbReference type="ARBA" id="ARBA00009183"/>
    </source>
</evidence>
<evidence type="ECO:0000256" key="8">
    <source>
        <dbReference type="ARBA" id="ARBA00022857"/>
    </source>
</evidence>
<comment type="similarity">
    <text evidence="3 18 19">Belongs to the FMO family.</text>
</comment>
<evidence type="ECO:0000256" key="9">
    <source>
        <dbReference type="ARBA" id="ARBA00022989"/>
    </source>
</evidence>
<evidence type="ECO:0000256" key="4">
    <source>
        <dbReference type="ARBA" id="ARBA00022630"/>
    </source>
</evidence>
<dbReference type="SUPFAM" id="SSF51905">
    <property type="entry name" value="FAD/NAD(P)-binding domain"/>
    <property type="match status" value="1"/>
</dbReference>
<sequence length="526" mass="59947">MKSRKLGRIPLPPTPAQENMAKRVAIVGAGVSGLASIRCCLEEGLEPTCFERSDDLGGLWRFTEHVEEGRASLYKSVVSNSCKEMSCYSDFPFPEDYPNYVPNSQFLEYLKMYANQFNLLKCIQFKTEVCRVTKRPDFTVTGQWEVVTLHEGKQESAIFDAIMVCTGFLTNPHLPLDSFPGINTFEGQYFHSRQYKHPDIFKDKKVLVIGVGNSGTDIAVEASHVAKKSSHETYQRRLFLTQFHRTLFSFITNDMDIPSYLTPTQRDLSLVFLSTTGGAWVMSRVSESGLPWDMLFMTRFHNMLRNSLPTPVVTWWMSRKINSWFNHANYGLAPEDRTQMKEPVINDELPGRIITGKVLIKPSIKEVKKNSVIFNYTPKEQPIDIIVFATGYTFAFPFLDETVVKVEDGQASLYKFGLCYCKALQSDYITYIDELLTDINAKPNLFSMLLTDPRLALAIFFGPCTPYQFRLTGPGKWKGARNAILNQWDRTLKATRTRTVQESPFPFAILLTLFLVLLVAVFLIFL</sequence>
<dbReference type="PRINTS" id="PR00370">
    <property type="entry name" value="FMOXYGENASE"/>
</dbReference>
<keyword evidence="10 18" id="KW-0560">Oxidoreductase</keyword>
<name>S7PKM1_MYOBR</name>
<dbReference type="GO" id="GO:0005789">
    <property type="term" value="C:endoplasmic reticulum membrane"/>
    <property type="evidence" value="ECO:0007669"/>
    <property type="project" value="UniProtKB-SubCell"/>
</dbReference>
<keyword evidence="5 20" id="KW-0812">Transmembrane</keyword>
<dbReference type="InterPro" id="IPR036188">
    <property type="entry name" value="FAD/NAD-bd_sf"/>
</dbReference>
<dbReference type="FunFam" id="3.50.50.60:FF:000144">
    <property type="entry name" value="Dimethylaniline monooxygenase [N-oxide-forming]"/>
    <property type="match status" value="1"/>
</dbReference>
<keyword evidence="7 18" id="KW-0274">FAD</keyword>
<dbReference type="InterPro" id="IPR050346">
    <property type="entry name" value="FMO-like"/>
</dbReference>
<dbReference type="PIRSF" id="PIRSF000332">
    <property type="entry name" value="FMO"/>
    <property type="match status" value="1"/>
</dbReference>
<evidence type="ECO:0000313" key="22">
    <source>
        <dbReference type="Proteomes" id="UP000052978"/>
    </source>
</evidence>
<dbReference type="GO" id="GO:0047822">
    <property type="term" value="F:hypotaurine monooxygenase activity"/>
    <property type="evidence" value="ECO:0007669"/>
    <property type="project" value="RHEA"/>
</dbReference>
<comment type="function">
    <text evidence="13">Broad spectrum monooxygenase that catalyzes the oxygenation of a wide variety of nitrogen- and sulfur-containing compounds including xenobiotics. Catalyzes the S-oxygenation of hypotaurine to produce taurine, an organic osmolyte involved in cell volume regulation as well as a variety of cytoprotective and developmental processes. In vitro, catalyzes the N-oxygenation of trimethylamine (TMA) to produce trimethylamine N-oxide (TMAO) and could therefore participate to the detoxification of this compound that is generated by the action of gut microbiota from dietary precursors such as choline, choline containing compounds, betaine or L-carnitine.</text>
</comment>
<dbReference type="InterPro" id="IPR020946">
    <property type="entry name" value="Flavin_mOase-like"/>
</dbReference>
<dbReference type="Gene3D" id="3.50.50.60">
    <property type="entry name" value="FAD/NAD(P)-binding domain"/>
    <property type="match status" value="2"/>
</dbReference>
<dbReference type="GO" id="GO:0004499">
    <property type="term" value="F:N,N-dimethylaniline monooxygenase activity"/>
    <property type="evidence" value="ECO:0007669"/>
    <property type="project" value="UniProtKB-UniRule"/>
</dbReference>
<dbReference type="InterPro" id="IPR000960">
    <property type="entry name" value="Flavin_mOase"/>
</dbReference>
<dbReference type="GO" id="GO:0034899">
    <property type="term" value="F:trimethylamine monooxygenase activity"/>
    <property type="evidence" value="ECO:0007669"/>
    <property type="project" value="UniProtKB-EC"/>
</dbReference>
<comment type="catalytic activity">
    <reaction evidence="16">
        <text>trimethylamine + NADPH + O2 = trimethylamine N-oxide + NADP(+) + H2O</text>
        <dbReference type="Rhea" id="RHEA:31979"/>
        <dbReference type="ChEBI" id="CHEBI:15377"/>
        <dbReference type="ChEBI" id="CHEBI:15379"/>
        <dbReference type="ChEBI" id="CHEBI:15724"/>
        <dbReference type="ChEBI" id="CHEBI:57783"/>
        <dbReference type="ChEBI" id="CHEBI:58349"/>
        <dbReference type="ChEBI" id="CHEBI:58389"/>
        <dbReference type="EC" id="1.14.13.148"/>
    </reaction>
    <physiologicalReaction direction="left-to-right" evidence="16">
        <dbReference type="Rhea" id="RHEA:31980"/>
    </physiologicalReaction>
</comment>
<reference evidence="21 22" key="1">
    <citation type="journal article" date="2013" name="Nat. Commun.">
        <title>Genome analysis reveals insights into physiology and longevity of the Brandt's bat Myotis brandtii.</title>
        <authorList>
            <person name="Seim I."/>
            <person name="Fang X."/>
            <person name="Xiong Z."/>
            <person name="Lobanov A.V."/>
            <person name="Huang Z."/>
            <person name="Ma S."/>
            <person name="Feng Y."/>
            <person name="Turanov A.A."/>
            <person name="Zhu Y."/>
            <person name="Lenz T.L."/>
            <person name="Gerashchenko M.V."/>
            <person name="Fan D."/>
            <person name="Hee Yim S."/>
            <person name="Yao X."/>
            <person name="Jordan D."/>
            <person name="Xiong Y."/>
            <person name="Ma Y."/>
            <person name="Lyapunov A.N."/>
            <person name="Chen G."/>
            <person name="Kulakova O.I."/>
            <person name="Sun Y."/>
            <person name="Lee S.G."/>
            <person name="Bronson R.T."/>
            <person name="Moskalev A.A."/>
            <person name="Sunyaev S.R."/>
            <person name="Zhang G."/>
            <person name="Krogh A."/>
            <person name="Wang J."/>
            <person name="Gladyshev V.N."/>
        </authorList>
    </citation>
    <scope>NUCLEOTIDE SEQUENCE [LARGE SCALE GENOMIC DNA]</scope>
</reference>
<evidence type="ECO:0000256" key="13">
    <source>
        <dbReference type="ARBA" id="ARBA00045957"/>
    </source>
</evidence>
<evidence type="ECO:0000256" key="19">
    <source>
        <dbReference type="RuleBase" id="RU361177"/>
    </source>
</evidence>
<evidence type="ECO:0000313" key="21">
    <source>
        <dbReference type="EMBL" id="EPQ08647.1"/>
    </source>
</evidence>
<keyword evidence="12 18" id="KW-0472">Membrane</keyword>
<dbReference type="GO" id="GO:0050661">
    <property type="term" value="F:NADP binding"/>
    <property type="evidence" value="ECO:0007669"/>
    <property type="project" value="InterPro"/>
</dbReference>